<dbReference type="PANTHER" id="PTHR11579:SF18">
    <property type="entry name" value="PROTEIN-L-ISOASPARTATE O-METHYLTRANSFERASE"/>
    <property type="match status" value="1"/>
</dbReference>
<proteinExistence type="inferred from homology"/>
<keyword evidence="5" id="KW-1185">Reference proteome</keyword>
<dbReference type="Gene3D" id="3.40.50.150">
    <property type="entry name" value="Vaccinia Virus protein VP39"/>
    <property type="match status" value="1"/>
</dbReference>
<evidence type="ECO:0000256" key="1">
    <source>
        <dbReference type="ARBA" id="ARBA00005369"/>
    </source>
</evidence>
<dbReference type="RefSeq" id="WP_379876035.1">
    <property type="nucleotide sequence ID" value="NZ_JBHUIP010000009.1"/>
</dbReference>
<comment type="similarity">
    <text evidence="1">Belongs to the methyltransferase superfamily. L-isoaspartyl/D-aspartyl protein methyltransferase family.</text>
</comment>
<gene>
    <name evidence="4" type="ORF">ACFSM5_09205</name>
</gene>
<protein>
    <recommendedName>
        <fullName evidence="2">Protein-L-isoaspartate O-methyltransferase</fullName>
    </recommendedName>
    <alternativeName>
        <fullName evidence="3">Protein L-isoaspartyl methyltransferase</fullName>
    </alternativeName>
</protein>
<organism evidence="4 5">
    <name type="scientific">Lacibacterium aquatile</name>
    <dbReference type="NCBI Taxonomy" id="1168082"/>
    <lineage>
        <taxon>Bacteria</taxon>
        <taxon>Pseudomonadati</taxon>
        <taxon>Pseudomonadota</taxon>
        <taxon>Alphaproteobacteria</taxon>
        <taxon>Rhodospirillales</taxon>
        <taxon>Rhodospirillaceae</taxon>
    </lineage>
</organism>
<dbReference type="Pfam" id="PF01135">
    <property type="entry name" value="PCMT"/>
    <property type="match status" value="1"/>
</dbReference>
<dbReference type="CDD" id="cd02440">
    <property type="entry name" value="AdoMet_MTases"/>
    <property type="match status" value="1"/>
</dbReference>
<dbReference type="InterPro" id="IPR029063">
    <property type="entry name" value="SAM-dependent_MTases_sf"/>
</dbReference>
<comment type="caution">
    <text evidence="4">The sequence shown here is derived from an EMBL/GenBank/DDBJ whole genome shotgun (WGS) entry which is preliminary data.</text>
</comment>
<dbReference type="PANTHER" id="PTHR11579">
    <property type="entry name" value="PROTEIN-L-ISOASPARTATE O-METHYLTRANSFERASE"/>
    <property type="match status" value="1"/>
</dbReference>
<reference evidence="5" key="1">
    <citation type="journal article" date="2019" name="Int. J. Syst. Evol. Microbiol.">
        <title>The Global Catalogue of Microorganisms (GCM) 10K type strain sequencing project: providing services to taxonomists for standard genome sequencing and annotation.</title>
        <authorList>
            <consortium name="The Broad Institute Genomics Platform"/>
            <consortium name="The Broad Institute Genome Sequencing Center for Infectious Disease"/>
            <person name="Wu L."/>
            <person name="Ma J."/>
        </authorList>
    </citation>
    <scope>NUCLEOTIDE SEQUENCE [LARGE SCALE GENOMIC DNA]</scope>
    <source>
        <strain evidence="5">CGMCC 1.19062</strain>
    </source>
</reference>
<sequence length="218" mass="22324">MDYAAARKNMIECQVRTNKVIDPVVVDAMSEVARELFVPESLKGVAYIDEDLPVAPGRVLVEPMIAARMIQSAGVKAGEKVLEIATGTGYGAALLKAMGAEVTALDSDAAILASAKSATSAAGYDGITFVQGALTTGAADKGPFDVILITGAVESVPPSILDQLADGGRLVAVVRPAGTGIGVATLFIKAGHIASPRSLFDAATPALAEFAPKPHFSF</sequence>
<dbReference type="InterPro" id="IPR000682">
    <property type="entry name" value="PCMT"/>
</dbReference>
<dbReference type="EMBL" id="JBHUIP010000009">
    <property type="protein sequence ID" value="MFD2263063.1"/>
    <property type="molecule type" value="Genomic_DNA"/>
</dbReference>
<evidence type="ECO:0000313" key="5">
    <source>
        <dbReference type="Proteomes" id="UP001597295"/>
    </source>
</evidence>
<dbReference type="SUPFAM" id="SSF53335">
    <property type="entry name" value="S-adenosyl-L-methionine-dependent methyltransferases"/>
    <property type="match status" value="1"/>
</dbReference>
<evidence type="ECO:0000256" key="3">
    <source>
        <dbReference type="ARBA" id="ARBA00030757"/>
    </source>
</evidence>
<evidence type="ECO:0000313" key="4">
    <source>
        <dbReference type="EMBL" id="MFD2263063.1"/>
    </source>
</evidence>
<dbReference type="Proteomes" id="UP001597295">
    <property type="component" value="Unassembled WGS sequence"/>
</dbReference>
<accession>A0ABW5DPL1</accession>
<evidence type="ECO:0000256" key="2">
    <source>
        <dbReference type="ARBA" id="ARBA00013346"/>
    </source>
</evidence>
<name>A0ABW5DPL1_9PROT</name>